<dbReference type="Proteomes" id="UP000000305">
    <property type="component" value="Unassembled WGS sequence"/>
</dbReference>
<feature type="non-terminal residue" evidence="1">
    <location>
        <position position="1"/>
    </location>
</feature>
<gene>
    <name evidence="1" type="ORF">DAPPUDRAFT_339346</name>
</gene>
<keyword evidence="2" id="KW-1185">Reference proteome</keyword>
<evidence type="ECO:0000313" key="1">
    <source>
        <dbReference type="EMBL" id="EFX61481.1"/>
    </source>
</evidence>
<sequence length="71" mass="8087">MEFGIDDITVLTLTDSGSNFLKAFRLFGAHGTETQLETDEEEDDDAVVGTDLEFLLLDYDDADDRYKLPWH</sequence>
<dbReference type="OrthoDB" id="10057873at2759"/>
<dbReference type="AlphaFoldDB" id="E9I3E9"/>
<proteinExistence type="predicted"/>
<dbReference type="EMBL" id="GL734525">
    <property type="protein sequence ID" value="EFX61481.1"/>
    <property type="molecule type" value="Genomic_DNA"/>
</dbReference>
<accession>E9I3E9</accession>
<name>E9I3E9_DAPPU</name>
<evidence type="ECO:0000313" key="2">
    <source>
        <dbReference type="Proteomes" id="UP000000305"/>
    </source>
</evidence>
<dbReference type="InParanoid" id="E9I3E9"/>
<organism evidence="1 2">
    <name type="scientific">Daphnia pulex</name>
    <name type="common">Water flea</name>
    <dbReference type="NCBI Taxonomy" id="6669"/>
    <lineage>
        <taxon>Eukaryota</taxon>
        <taxon>Metazoa</taxon>
        <taxon>Ecdysozoa</taxon>
        <taxon>Arthropoda</taxon>
        <taxon>Crustacea</taxon>
        <taxon>Branchiopoda</taxon>
        <taxon>Diplostraca</taxon>
        <taxon>Cladocera</taxon>
        <taxon>Anomopoda</taxon>
        <taxon>Daphniidae</taxon>
        <taxon>Daphnia</taxon>
    </lineage>
</organism>
<dbReference type="HOGENOM" id="CLU_2747321_0_0_1"/>
<dbReference type="KEGG" id="dpx:DAPPUDRAFT_339346"/>
<reference evidence="1 2" key="1">
    <citation type="journal article" date="2011" name="Science">
        <title>The ecoresponsive genome of Daphnia pulex.</title>
        <authorList>
            <person name="Colbourne J.K."/>
            <person name="Pfrender M.E."/>
            <person name="Gilbert D."/>
            <person name="Thomas W.K."/>
            <person name="Tucker A."/>
            <person name="Oakley T.H."/>
            <person name="Tokishita S."/>
            <person name="Aerts A."/>
            <person name="Arnold G.J."/>
            <person name="Basu M.K."/>
            <person name="Bauer D.J."/>
            <person name="Caceres C.E."/>
            <person name="Carmel L."/>
            <person name="Casola C."/>
            <person name="Choi J.H."/>
            <person name="Detter J.C."/>
            <person name="Dong Q."/>
            <person name="Dusheyko S."/>
            <person name="Eads B.D."/>
            <person name="Frohlich T."/>
            <person name="Geiler-Samerotte K.A."/>
            <person name="Gerlach D."/>
            <person name="Hatcher P."/>
            <person name="Jogdeo S."/>
            <person name="Krijgsveld J."/>
            <person name="Kriventseva E.V."/>
            <person name="Kultz D."/>
            <person name="Laforsch C."/>
            <person name="Lindquist E."/>
            <person name="Lopez J."/>
            <person name="Manak J.R."/>
            <person name="Muller J."/>
            <person name="Pangilinan J."/>
            <person name="Patwardhan R.P."/>
            <person name="Pitluck S."/>
            <person name="Pritham E.J."/>
            <person name="Rechtsteiner A."/>
            <person name="Rho M."/>
            <person name="Rogozin I.B."/>
            <person name="Sakarya O."/>
            <person name="Salamov A."/>
            <person name="Schaack S."/>
            <person name="Shapiro H."/>
            <person name="Shiga Y."/>
            <person name="Skalitzky C."/>
            <person name="Smith Z."/>
            <person name="Souvorov A."/>
            <person name="Sung W."/>
            <person name="Tang Z."/>
            <person name="Tsuchiya D."/>
            <person name="Tu H."/>
            <person name="Vos H."/>
            <person name="Wang M."/>
            <person name="Wolf Y.I."/>
            <person name="Yamagata H."/>
            <person name="Yamada T."/>
            <person name="Ye Y."/>
            <person name="Shaw J.R."/>
            <person name="Andrews J."/>
            <person name="Crease T.J."/>
            <person name="Tang H."/>
            <person name="Lucas S.M."/>
            <person name="Robertson H.M."/>
            <person name="Bork P."/>
            <person name="Koonin E.V."/>
            <person name="Zdobnov E.M."/>
            <person name="Grigoriev I.V."/>
            <person name="Lynch M."/>
            <person name="Boore J.L."/>
        </authorList>
    </citation>
    <scope>NUCLEOTIDE SEQUENCE [LARGE SCALE GENOMIC DNA]</scope>
</reference>
<protein>
    <submittedName>
        <fullName evidence="1">Uncharacterized protein</fullName>
    </submittedName>
</protein>